<feature type="compositionally biased region" description="Acidic residues" evidence="1">
    <location>
        <begin position="401"/>
        <end position="419"/>
    </location>
</feature>
<feature type="compositionally biased region" description="Basic and acidic residues" evidence="1">
    <location>
        <begin position="467"/>
        <end position="493"/>
    </location>
</feature>
<organism evidence="2 3">
    <name type="scientific">Filobasidium floriforme</name>
    <dbReference type="NCBI Taxonomy" id="5210"/>
    <lineage>
        <taxon>Eukaryota</taxon>
        <taxon>Fungi</taxon>
        <taxon>Dikarya</taxon>
        <taxon>Basidiomycota</taxon>
        <taxon>Agaricomycotina</taxon>
        <taxon>Tremellomycetes</taxon>
        <taxon>Filobasidiales</taxon>
        <taxon>Filobasidiaceae</taxon>
        <taxon>Filobasidium</taxon>
    </lineage>
</organism>
<accession>A0A8K0NSW3</accession>
<feature type="compositionally biased region" description="Low complexity" evidence="1">
    <location>
        <begin position="283"/>
        <end position="294"/>
    </location>
</feature>
<evidence type="ECO:0000256" key="1">
    <source>
        <dbReference type="SAM" id="MobiDB-lite"/>
    </source>
</evidence>
<feature type="compositionally biased region" description="Gly residues" evidence="1">
    <location>
        <begin position="506"/>
        <end position="515"/>
    </location>
</feature>
<comment type="caution">
    <text evidence="2">The sequence shown here is derived from an EMBL/GenBank/DDBJ whole genome shotgun (WGS) entry which is preliminary data.</text>
</comment>
<dbReference type="EMBL" id="JABELV010000019">
    <property type="protein sequence ID" value="KAG7566879.1"/>
    <property type="molecule type" value="Genomic_DNA"/>
</dbReference>
<reference evidence="2" key="1">
    <citation type="submission" date="2020-04" db="EMBL/GenBank/DDBJ databases">
        <title>Analysis of mating type loci in Filobasidium floriforme.</title>
        <authorList>
            <person name="Nowrousian M."/>
        </authorList>
    </citation>
    <scope>NUCLEOTIDE SEQUENCE</scope>
    <source>
        <strain evidence="2">CBS 6242</strain>
    </source>
</reference>
<feature type="compositionally biased region" description="Polar residues" evidence="1">
    <location>
        <begin position="990"/>
        <end position="1009"/>
    </location>
</feature>
<feature type="region of interest" description="Disordered" evidence="1">
    <location>
        <begin position="1"/>
        <end position="113"/>
    </location>
</feature>
<protein>
    <submittedName>
        <fullName evidence="2">Uncharacterized protein</fullName>
    </submittedName>
</protein>
<feature type="region of interest" description="Disordered" evidence="1">
    <location>
        <begin position="630"/>
        <end position="685"/>
    </location>
</feature>
<feature type="compositionally biased region" description="Acidic residues" evidence="1">
    <location>
        <begin position="432"/>
        <end position="454"/>
    </location>
</feature>
<evidence type="ECO:0000313" key="3">
    <source>
        <dbReference type="Proteomes" id="UP000812966"/>
    </source>
</evidence>
<feature type="region of interest" description="Disordered" evidence="1">
    <location>
        <begin position="850"/>
        <end position="912"/>
    </location>
</feature>
<feature type="compositionally biased region" description="Low complexity" evidence="1">
    <location>
        <begin position="52"/>
        <end position="62"/>
    </location>
</feature>
<feature type="compositionally biased region" description="Low complexity" evidence="1">
    <location>
        <begin position="349"/>
        <end position="360"/>
    </location>
</feature>
<feature type="region of interest" description="Disordered" evidence="1">
    <location>
        <begin position="383"/>
        <end position="536"/>
    </location>
</feature>
<feature type="compositionally biased region" description="Low complexity" evidence="1">
    <location>
        <begin position="207"/>
        <end position="225"/>
    </location>
</feature>
<dbReference type="AlphaFoldDB" id="A0A8K0NSW3"/>
<name>A0A8K0NSW3_9TREE</name>
<feature type="compositionally biased region" description="Low complexity" evidence="1">
    <location>
        <begin position="89"/>
        <end position="102"/>
    </location>
</feature>
<dbReference type="Proteomes" id="UP000812966">
    <property type="component" value="Unassembled WGS sequence"/>
</dbReference>
<feature type="region of interest" description="Disordered" evidence="1">
    <location>
        <begin position="267"/>
        <end position="368"/>
    </location>
</feature>
<feature type="compositionally biased region" description="Gly residues" evidence="1">
    <location>
        <begin position="672"/>
        <end position="684"/>
    </location>
</feature>
<gene>
    <name evidence="2" type="ORF">FFLO_01380</name>
</gene>
<feature type="compositionally biased region" description="Basic residues" evidence="1">
    <location>
        <begin position="1"/>
        <end position="12"/>
    </location>
</feature>
<feature type="compositionally biased region" description="Basic residues" evidence="1">
    <location>
        <begin position="863"/>
        <end position="877"/>
    </location>
</feature>
<feature type="compositionally biased region" description="Acidic residues" evidence="1">
    <location>
        <begin position="383"/>
        <end position="394"/>
    </location>
</feature>
<feature type="region of interest" description="Disordered" evidence="1">
    <location>
        <begin position="945"/>
        <end position="1015"/>
    </location>
</feature>
<sequence>MTRSKTKAKKKAQQAPSQPQQQVSTEDAVLRNGNVQQQQQQYRNSTDHSHSQSHSSAHPYAQPHHHHHQHAHAHGHAQNGFPSQPIPSHPNSHSHSPSTHTPQPAPSQPELTEAQKKMVPISDKALAMLNHMLGNRGMMQRDPSTGAIDVVLNTELFPNLTLPFPALEIPSKGSGDPEEDIRDVLQKVAGGALGGIVGMPGAGVPGQGQAQMHGQTQQQQQQHAQQVIGNAFGAGLGVGPGGKLPNLEDLLKLPIFQTGTSENTPALSKYLFQPHPSSSAPYATAQAQAHQQQAVKGKNRQQQPQNASLSSVPPGPQPQLPVSAGAPSARGGSTAPMQHVDARLPPSGPVAAGSGSNSSSTEETTHHMCPHCDEMHSARAYSDEEYDDDDEEYDSYYASEESFEYDDEDGDLEDEEGSNPDDASHLSFVPEEVSDDDDDDEDEDEDGEGVDGEVDTFSIGEIEDELGPGREDEREEAREFFSRVFGKGKEKQRQNGPQSMSPPGGPLNGPGGDPLQGGPQPHHVCGPECREPTPRQLSEARLQKELFFEKMKVAFMYDGWPEELLKKKWSELTDQEREYIRRTVLARATDGPICEDEKSKARLMKKGWPESALSKRWSELTDTERKRILQVEAGPPGQDDGAGGRQVPRETASPHVNGASPAVPPPQMPGGWTPGAGGGAGGGQPDPVLLSVGGTLVEDAHRADADALREAIMQYGSVIGPYTSANGGDKMAFPEITGPNGQAPALDEPTKAEVRKKLARFHAKATETAKWIMSHLETSSGIDPYLRGSLEEAKQVFEDFRTNFKVPDFLQEQMDVATIMYDDLNGTNLAALPPGPHDMRNMNIMAEMAEEAPPNINGTGDGKKKKKKQKKKKKRKSGAAGQQQGQGEEGNDDHEGSEAEEEAGPESASVLDNPETLDWACNELFQWIKSVVWSIEQDAIRAGRAAAVSKSNSNKKNKGGNKKAQDDPARNPIQITWNLPEQPGIKNEQTKGSGKGQQNAGVTTITYTPTPAPDAEQLRARLRSVGVEVGPA</sequence>
<evidence type="ECO:0000313" key="2">
    <source>
        <dbReference type="EMBL" id="KAG7566879.1"/>
    </source>
</evidence>
<feature type="region of interest" description="Disordered" evidence="1">
    <location>
        <begin position="206"/>
        <end position="225"/>
    </location>
</feature>
<feature type="compositionally biased region" description="Polar residues" evidence="1">
    <location>
        <begin position="300"/>
        <end position="311"/>
    </location>
</feature>
<keyword evidence="3" id="KW-1185">Reference proteome</keyword>
<feature type="compositionally biased region" description="Low complexity" evidence="1">
    <location>
        <begin position="13"/>
        <end position="22"/>
    </location>
</feature>
<feature type="compositionally biased region" description="Basic residues" evidence="1">
    <location>
        <begin position="63"/>
        <end position="75"/>
    </location>
</feature>
<proteinExistence type="predicted"/>